<dbReference type="OrthoDB" id="96314at2759"/>
<evidence type="ECO:0000256" key="3">
    <source>
        <dbReference type="ARBA" id="ARBA00022729"/>
    </source>
</evidence>
<evidence type="ECO:0000313" key="7">
    <source>
        <dbReference type="EMBL" id="CAB4002201.1"/>
    </source>
</evidence>
<evidence type="ECO:0000256" key="1">
    <source>
        <dbReference type="ARBA" id="ARBA00001913"/>
    </source>
</evidence>
<sequence>MNSSTLLLVLLILCQNGVHSQKKTNKSKQPNIIFILMDDLDIQLGSMQVMTKTRAIFERHGAEFVNAFVTSPICCPSRSSILTGMYAHNHGCLTNTVNCATMVWRQGPEKRNFGYYLQQSGYRTGYFGKYLNNYDGKWIPTGWDNWSALLKNSKFYNYTLNRNRVFERHGHNYQDDYFTDVVTNYSIDFFLDSKTNQPDKPVMMVLGMAAPHGPEDPAPQHKDLFENVTAPRHPNFNIHSKDKHWIIQYTKPMNKQKIAFSDLLHRRRLLTLLSADDAIHRLYRNLQQKGMLDNTYIFLSSDHGYHLGQFGMAKGKSQPYETDIRVPFYALGPKVPRAK</sequence>
<reference evidence="7" key="1">
    <citation type="submission" date="2020-04" db="EMBL/GenBank/DDBJ databases">
        <authorList>
            <person name="Alioto T."/>
            <person name="Alioto T."/>
            <person name="Gomez Garrido J."/>
        </authorList>
    </citation>
    <scope>NUCLEOTIDE SEQUENCE</scope>
    <source>
        <strain evidence="7">A484AB</strain>
    </source>
</reference>
<feature type="domain" description="Sulfatase N-terminal" evidence="6">
    <location>
        <begin position="30"/>
        <end position="336"/>
    </location>
</feature>
<dbReference type="PROSITE" id="PS00523">
    <property type="entry name" value="SULFATASE_1"/>
    <property type="match status" value="1"/>
</dbReference>
<dbReference type="Gene3D" id="3.40.720.10">
    <property type="entry name" value="Alkaline Phosphatase, subunit A"/>
    <property type="match status" value="1"/>
</dbReference>
<keyword evidence="8" id="KW-1185">Reference proteome</keyword>
<evidence type="ECO:0000256" key="4">
    <source>
        <dbReference type="ARBA" id="ARBA00022801"/>
    </source>
</evidence>
<dbReference type="GO" id="GO:0005539">
    <property type="term" value="F:glycosaminoglycan binding"/>
    <property type="evidence" value="ECO:0007669"/>
    <property type="project" value="TreeGrafter"/>
</dbReference>
<evidence type="ECO:0000313" key="8">
    <source>
        <dbReference type="Proteomes" id="UP001152795"/>
    </source>
</evidence>
<dbReference type="InterPro" id="IPR024607">
    <property type="entry name" value="Sulfatase_CS"/>
</dbReference>
<dbReference type="EMBL" id="CACRXK020004285">
    <property type="protein sequence ID" value="CAB4002201.1"/>
    <property type="molecule type" value="Genomic_DNA"/>
</dbReference>
<comment type="caution">
    <text evidence="7">The sequence shown here is derived from an EMBL/GenBank/DDBJ whole genome shotgun (WGS) entry which is preliminary data.</text>
</comment>
<dbReference type="PANTHER" id="PTHR43108">
    <property type="entry name" value="N-ACETYLGLUCOSAMINE-6-SULFATASE FAMILY MEMBER"/>
    <property type="match status" value="1"/>
</dbReference>
<evidence type="ECO:0000259" key="6">
    <source>
        <dbReference type="Pfam" id="PF00884"/>
    </source>
</evidence>
<dbReference type="InterPro" id="IPR000917">
    <property type="entry name" value="Sulfatase_N"/>
</dbReference>
<dbReference type="PANTHER" id="PTHR43108:SF16">
    <property type="entry name" value="EXTRACELLULAR SULFATASE SULF-1 HOMOLOG"/>
    <property type="match status" value="1"/>
</dbReference>
<gene>
    <name evidence="7" type="ORF">PACLA_8A040934</name>
</gene>
<dbReference type="CDD" id="cd16147">
    <property type="entry name" value="G6S"/>
    <property type="match status" value="1"/>
</dbReference>
<name>A0A6S7I6G0_PARCT</name>
<organism evidence="7 8">
    <name type="scientific">Paramuricea clavata</name>
    <name type="common">Red gorgonian</name>
    <name type="synonym">Violescent sea-whip</name>
    <dbReference type="NCBI Taxonomy" id="317549"/>
    <lineage>
        <taxon>Eukaryota</taxon>
        <taxon>Metazoa</taxon>
        <taxon>Cnidaria</taxon>
        <taxon>Anthozoa</taxon>
        <taxon>Octocorallia</taxon>
        <taxon>Malacalcyonacea</taxon>
        <taxon>Plexauridae</taxon>
        <taxon>Paramuricea</taxon>
    </lineage>
</organism>
<evidence type="ECO:0000256" key="2">
    <source>
        <dbReference type="ARBA" id="ARBA00008779"/>
    </source>
</evidence>
<dbReference type="Proteomes" id="UP001152795">
    <property type="component" value="Unassembled WGS sequence"/>
</dbReference>
<accession>A0A6S7I6G0</accession>
<dbReference type="SUPFAM" id="SSF53649">
    <property type="entry name" value="Alkaline phosphatase-like"/>
    <property type="match status" value="1"/>
</dbReference>
<keyword evidence="4" id="KW-0378">Hydrolase</keyword>
<keyword evidence="5" id="KW-0325">Glycoprotein</keyword>
<dbReference type="GO" id="GO:0008449">
    <property type="term" value="F:N-acetylglucosamine-6-sulfatase activity"/>
    <property type="evidence" value="ECO:0007669"/>
    <property type="project" value="TreeGrafter"/>
</dbReference>
<dbReference type="Pfam" id="PF00884">
    <property type="entry name" value="Sulfatase"/>
    <property type="match status" value="1"/>
</dbReference>
<protein>
    <submittedName>
        <fullName evidence="7">Extracellular sulfatase Sulf-1-like</fullName>
    </submittedName>
</protein>
<proteinExistence type="inferred from homology"/>
<keyword evidence="3" id="KW-0732">Signal</keyword>
<evidence type="ECO:0000256" key="5">
    <source>
        <dbReference type="ARBA" id="ARBA00023180"/>
    </source>
</evidence>
<dbReference type="AlphaFoldDB" id="A0A6S7I6G0"/>
<comment type="cofactor">
    <cofactor evidence="1">
        <name>Ca(2+)</name>
        <dbReference type="ChEBI" id="CHEBI:29108"/>
    </cofactor>
</comment>
<dbReference type="InterPro" id="IPR017850">
    <property type="entry name" value="Alkaline_phosphatase_core_sf"/>
</dbReference>
<feature type="non-terminal residue" evidence="7">
    <location>
        <position position="1"/>
    </location>
</feature>
<comment type="similarity">
    <text evidence="2">Belongs to the sulfatase family.</text>
</comment>